<dbReference type="NCBIfam" id="NF038055">
    <property type="entry name" value="T3SS_SctB_pilot"/>
    <property type="match status" value="1"/>
</dbReference>
<dbReference type="Pfam" id="PF09599">
    <property type="entry name" value="IpaC_SipC"/>
    <property type="match status" value="1"/>
</dbReference>
<sequence>MLINNAGINPATYLNNHSVENTPQPGSQSVSVKDILSSIGITVSKVSDLGLSPTLTAPAPGVLTQTPGTVTSFLKTSIQNADMNQDLNALANNFSNKANELVQTHLREQQAEVGKFFDISGMSSNAVALLAAANVLMLTLNQADTQLSSKLSLVSFEAAKTTASSMIREGMNALSGSISQSALQMGITSVARNWNIKGCRMREARLNIMLRRSIN</sequence>
<keyword evidence="5" id="KW-0843">Virulence</keyword>
<gene>
    <name evidence="7" type="primary">sipC_1</name>
    <name evidence="7" type="ORF">NCTC7304_01203</name>
</gene>
<dbReference type="EMBL" id="UGXD01000002">
    <property type="protein sequence ID" value="SUG31804.1"/>
    <property type="molecule type" value="Genomic_DNA"/>
</dbReference>
<evidence type="ECO:0000313" key="8">
    <source>
        <dbReference type="Proteomes" id="UP000254762"/>
    </source>
</evidence>
<evidence type="ECO:0000256" key="3">
    <source>
        <dbReference type="ARBA" id="ARBA00022525"/>
    </source>
</evidence>
<dbReference type="InterPro" id="IPR005427">
    <property type="entry name" value="BipC/SctB"/>
</dbReference>
<comment type="subcellular location">
    <subcellularLocation>
        <location evidence="1">Host membrane</location>
        <topology evidence="1">Single-pass membrane protein</topology>
    </subcellularLocation>
    <subcellularLocation>
        <location evidence="2">Secreted</location>
    </subcellularLocation>
</comment>
<dbReference type="Proteomes" id="UP000254762">
    <property type="component" value="Unassembled WGS sequence"/>
</dbReference>
<organism evidence="7 8">
    <name type="scientific">Salmonella enterica subsp. arizonae</name>
    <dbReference type="NCBI Taxonomy" id="59203"/>
    <lineage>
        <taxon>Bacteria</taxon>
        <taxon>Pseudomonadati</taxon>
        <taxon>Pseudomonadota</taxon>
        <taxon>Gammaproteobacteria</taxon>
        <taxon>Enterobacterales</taxon>
        <taxon>Enterobacteriaceae</taxon>
        <taxon>Salmonella</taxon>
    </lineage>
</organism>
<evidence type="ECO:0000256" key="1">
    <source>
        <dbReference type="ARBA" id="ARBA00004379"/>
    </source>
</evidence>
<evidence type="ECO:0000256" key="5">
    <source>
        <dbReference type="ARBA" id="ARBA00023026"/>
    </source>
</evidence>
<evidence type="ECO:0000256" key="2">
    <source>
        <dbReference type="ARBA" id="ARBA00004613"/>
    </source>
</evidence>
<name>A0A379SU24_SALER</name>
<dbReference type="PRINTS" id="PR01608">
    <property type="entry name" value="BACINVASINC"/>
</dbReference>
<evidence type="ECO:0000256" key="6">
    <source>
        <dbReference type="ARBA" id="ARBA00035650"/>
    </source>
</evidence>
<accession>A0A379SU24</accession>
<keyword evidence="4" id="KW-1043">Host membrane</keyword>
<evidence type="ECO:0000256" key="4">
    <source>
        <dbReference type="ARBA" id="ARBA00022870"/>
    </source>
</evidence>
<dbReference type="GO" id="GO:0033644">
    <property type="term" value="C:host cell membrane"/>
    <property type="evidence" value="ECO:0007669"/>
    <property type="project" value="UniProtKB-SubCell"/>
</dbReference>
<keyword evidence="4" id="KW-0472">Membrane</keyword>
<comment type="similarity">
    <text evidence="6">Belongs to the SctB/SipC family.</text>
</comment>
<keyword evidence="3" id="KW-0964">Secreted</keyword>
<dbReference type="AlphaFoldDB" id="A0A379SU24"/>
<dbReference type="NCBIfam" id="TIGR02101">
    <property type="entry name" value="IpaC_SipC"/>
    <property type="match status" value="1"/>
</dbReference>
<protein>
    <submittedName>
        <fullName evidence="7">Pathogenicity island 1 effector protein</fullName>
    </submittedName>
</protein>
<proteinExistence type="inferred from homology"/>
<dbReference type="GO" id="GO:0005576">
    <property type="term" value="C:extracellular region"/>
    <property type="evidence" value="ECO:0007669"/>
    <property type="project" value="UniProtKB-SubCell"/>
</dbReference>
<reference evidence="7 8" key="1">
    <citation type="submission" date="2018-06" db="EMBL/GenBank/DDBJ databases">
        <authorList>
            <consortium name="Pathogen Informatics"/>
            <person name="Doyle S."/>
        </authorList>
    </citation>
    <scope>NUCLEOTIDE SEQUENCE [LARGE SCALE GENOMIC DNA]</scope>
    <source>
        <strain evidence="7 8">NCTC7304</strain>
    </source>
</reference>
<evidence type="ECO:0000313" key="7">
    <source>
        <dbReference type="EMBL" id="SUG31804.1"/>
    </source>
</evidence>